<comment type="caution">
    <text evidence="1">The sequence shown here is derived from an EMBL/GenBank/DDBJ whole genome shotgun (WGS) entry which is preliminary data.</text>
</comment>
<organism evidence="1 2">
    <name type="scientific">Kitasatospora cinereorecta</name>
    <dbReference type="NCBI Taxonomy" id="285560"/>
    <lineage>
        <taxon>Bacteria</taxon>
        <taxon>Bacillati</taxon>
        <taxon>Actinomycetota</taxon>
        <taxon>Actinomycetes</taxon>
        <taxon>Kitasatosporales</taxon>
        <taxon>Streptomycetaceae</taxon>
        <taxon>Kitasatospora</taxon>
    </lineage>
</organism>
<proteinExistence type="predicted"/>
<sequence>MARSGRPGDRAFGAVLPADDELADAEATIRLLAATLARTSQDT</sequence>
<dbReference type="EMBL" id="JBHSOC010000063">
    <property type="protein sequence ID" value="MFC5645138.1"/>
    <property type="molecule type" value="Genomic_DNA"/>
</dbReference>
<reference evidence="2" key="1">
    <citation type="journal article" date="2019" name="Int. J. Syst. Evol. Microbiol.">
        <title>The Global Catalogue of Microorganisms (GCM) 10K type strain sequencing project: providing services to taxonomists for standard genome sequencing and annotation.</title>
        <authorList>
            <consortium name="The Broad Institute Genomics Platform"/>
            <consortium name="The Broad Institute Genome Sequencing Center for Infectious Disease"/>
            <person name="Wu L."/>
            <person name="Ma J."/>
        </authorList>
    </citation>
    <scope>NUCLEOTIDE SEQUENCE [LARGE SCALE GENOMIC DNA]</scope>
    <source>
        <strain evidence="2">CGMCC 4.1622</strain>
    </source>
</reference>
<evidence type="ECO:0000313" key="2">
    <source>
        <dbReference type="Proteomes" id="UP001596066"/>
    </source>
</evidence>
<dbReference type="Proteomes" id="UP001596066">
    <property type="component" value="Unassembled WGS sequence"/>
</dbReference>
<name>A0ABW0VIJ7_9ACTN</name>
<keyword evidence="2" id="KW-1185">Reference proteome</keyword>
<accession>A0ABW0VIJ7</accession>
<evidence type="ECO:0000313" key="1">
    <source>
        <dbReference type="EMBL" id="MFC5645138.1"/>
    </source>
</evidence>
<gene>
    <name evidence="1" type="ORF">ACFPZF_27755</name>
</gene>
<dbReference type="RefSeq" id="WP_346148552.1">
    <property type="nucleotide sequence ID" value="NZ_BAAAUA010000050.1"/>
</dbReference>
<protein>
    <submittedName>
        <fullName evidence="1">Uncharacterized protein</fullName>
    </submittedName>
</protein>